<dbReference type="EMBL" id="JACGWN010000013">
    <property type="protein sequence ID" value="KAL0411319.1"/>
    <property type="molecule type" value="Genomic_DNA"/>
</dbReference>
<gene>
    <name evidence="1" type="ORF">Slati_3721600</name>
</gene>
<protein>
    <submittedName>
        <fullName evidence="1">Uncharacterized protein</fullName>
    </submittedName>
</protein>
<sequence>MMKFLWQGGTGSGMATVAWSDVCRPLEEGGQGVRALQPLNKGLMSKHLWDVVLHKSKSIWVIWIYQYRLKRITVWIANPNIGSWSWRKILRLRNQLIDHIRCTVGMGFTLTVWQDPWHPLVCSSTDSHGDRRLLVFHWRHNSVWSFKMVHGIGLKFVTPNTGLSQTYYPLEAADMICWNGSNDFTTREAYHLFQLPGPKVN</sequence>
<comment type="caution">
    <text evidence="1">The sequence shown here is derived from an EMBL/GenBank/DDBJ whole genome shotgun (WGS) entry which is preliminary data.</text>
</comment>
<reference evidence="1" key="1">
    <citation type="submission" date="2020-06" db="EMBL/GenBank/DDBJ databases">
        <authorList>
            <person name="Li T."/>
            <person name="Hu X."/>
            <person name="Zhang T."/>
            <person name="Song X."/>
            <person name="Zhang H."/>
            <person name="Dai N."/>
            <person name="Sheng W."/>
            <person name="Hou X."/>
            <person name="Wei L."/>
        </authorList>
    </citation>
    <scope>NUCLEOTIDE SEQUENCE</scope>
    <source>
        <strain evidence="1">KEN1</strain>
        <tissue evidence="1">Leaf</tissue>
    </source>
</reference>
<organism evidence="1">
    <name type="scientific">Sesamum latifolium</name>
    <dbReference type="NCBI Taxonomy" id="2727402"/>
    <lineage>
        <taxon>Eukaryota</taxon>
        <taxon>Viridiplantae</taxon>
        <taxon>Streptophyta</taxon>
        <taxon>Embryophyta</taxon>
        <taxon>Tracheophyta</taxon>
        <taxon>Spermatophyta</taxon>
        <taxon>Magnoliopsida</taxon>
        <taxon>eudicotyledons</taxon>
        <taxon>Gunneridae</taxon>
        <taxon>Pentapetalae</taxon>
        <taxon>asterids</taxon>
        <taxon>lamiids</taxon>
        <taxon>Lamiales</taxon>
        <taxon>Pedaliaceae</taxon>
        <taxon>Sesamum</taxon>
    </lineage>
</organism>
<evidence type="ECO:0000313" key="1">
    <source>
        <dbReference type="EMBL" id="KAL0411319.1"/>
    </source>
</evidence>
<dbReference type="AlphaFoldDB" id="A0AAW2U3B2"/>
<name>A0AAW2U3B2_9LAMI</name>
<dbReference type="PANTHER" id="PTHR33116">
    <property type="entry name" value="REVERSE TRANSCRIPTASE ZINC-BINDING DOMAIN-CONTAINING PROTEIN-RELATED-RELATED"/>
    <property type="match status" value="1"/>
</dbReference>
<reference evidence="1" key="2">
    <citation type="journal article" date="2024" name="Plant">
        <title>Genomic evolution and insights into agronomic trait innovations of Sesamum species.</title>
        <authorList>
            <person name="Miao H."/>
            <person name="Wang L."/>
            <person name="Qu L."/>
            <person name="Liu H."/>
            <person name="Sun Y."/>
            <person name="Le M."/>
            <person name="Wang Q."/>
            <person name="Wei S."/>
            <person name="Zheng Y."/>
            <person name="Lin W."/>
            <person name="Duan Y."/>
            <person name="Cao H."/>
            <person name="Xiong S."/>
            <person name="Wang X."/>
            <person name="Wei L."/>
            <person name="Li C."/>
            <person name="Ma Q."/>
            <person name="Ju M."/>
            <person name="Zhao R."/>
            <person name="Li G."/>
            <person name="Mu C."/>
            <person name="Tian Q."/>
            <person name="Mei H."/>
            <person name="Zhang T."/>
            <person name="Gao T."/>
            <person name="Zhang H."/>
        </authorList>
    </citation>
    <scope>NUCLEOTIDE SEQUENCE</scope>
    <source>
        <strain evidence="1">KEN1</strain>
    </source>
</reference>
<dbReference type="PANTHER" id="PTHR33116:SF84">
    <property type="entry name" value="RNA-DIRECTED DNA POLYMERASE"/>
    <property type="match status" value="1"/>
</dbReference>
<proteinExistence type="predicted"/>
<accession>A0AAW2U3B2</accession>